<evidence type="ECO:0000313" key="3">
    <source>
        <dbReference type="Proteomes" id="UP001232992"/>
    </source>
</evidence>
<dbReference type="EMBL" id="JAQOSQ010000003">
    <property type="protein sequence ID" value="MDJ1182565.1"/>
    <property type="molecule type" value="Genomic_DNA"/>
</dbReference>
<protein>
    <submittedName>
        <fullName evidence="2">NAD(P)H-dependent oxidoreductase</fullName>
    </submittedName>
</protein>
<feature type="domain" description="NADPH-dependent FMN reductase-like" evidence="1">
    <location>
        <begin position="5"/>
        <end position="161"/>
    </location>
</feature>
<keyword evidence="3" id="KW-1185">Reference proteome</keyword>
<evidence type="ECO:0000259" key="1">
    <source>
        <dbReference type="Pfam" id="PF03358"/>
    </source>
</evidence>
<organism evidence="2 3">
    <name type="scientific">Roseofilum casamattae BLCC-M143</name>
    <dbReference type="NCBI Taxonomy" id="3022442"/>
    <lineage>
        <taxon>Bacteria</taxon>
        <taxon>Bacillati</taxon>
        <taxon>Cyanobacteriota</taxon>
        <taxon>Cyanophyceae</taxon>
        <taxon>Desertifilales</taxon>
        <taxon>Desertifilaceae</taxon>
        <taxon>Roseofilum</taxon>
        <taxon>Roseofilum casamattae</taxon>
    </lineage>
</organism>
<accession>A0ABT7BTQ5</accession>
<dbReference type="Pfam" id="PF03358">
    <property type="entry name" value="FMN_red"/>
    <property type="match status" value="1"/>
</dbReference>
<reference evidence="2 3" key="1">
    <citation type="submission" date="2023-01" db="EMBL/GenBank/DDBJ databases">
        <title>Novel diversity within Roseofilum (Cyanobacteria; Desertifilaceae) from marine benthic mats with descriptions of four novel species.</title>
        <authorList>
            <person name="Wang Y."/>
            <person name="Berthold D.E."/>
            <person name="Hu J."/>
            <person name="Lefler F.W."/>
            <person name="Laughinghouse H.D. IV."/>
        </authorList>
    </citation>
    <scope>NUCLEOTIDE SEQUENCE [LARGE SCALE GENOMIC DNA]</scope>
    <source>
        <strain evidence="2 3">BLCC-M143</strain>
    </source>
</reference>
<dbReference type="InterPro" id="IPR050712">
    <property type="entry name" value="NAD(P)H-dep_reductase"/>
</dbReference>
<sequence>MSQTPKILAFAGSARTDSFHKKLVKIAAKGAAEAGAETTFIDLRDFPMPIYDQDLQEASGFPRTALQFKQILKEHQGFLIASPEYNSSLTALLKNAIDWASRPEPGEPPLGLTCFRGKVAAIMSTSPGGLGGIRGLVHLRAILGNIGTIVLPDQKTIPNAYDMFDESGQLKDTKQQASVEALGAKLTELVAKLHGGV</sequence>
<dbReference type="Proteomes" id="UP001232992">
    <property type="component" value="Unassembled WGS sequence"/>
</dbReference>
<name>A0ABT7BTQ5_9CYAN</name>
<dbReference type="InterPro" id="IPR029039">
    <property type="entry name" value="Flavoprotein-like_sf"/>
</dbReference>
<dbReference type="PANTHER" id="PTHR30543">
    <property type="entry name" value="CHROMATE REDUCTASE"/>
    <property type="match status" value="1"/>
</dbReference>
<dbReference type="Gene3D" id="3.40.50.360">
    <property type="match status" value="1"/>
</dbReference>
<dbReference type="InterPro" id="IPR005025">
    <property type="entry name" value="FMN_Rdtase-like_dom"/>
</dbReference>
<dbReference type="RefSeq" id="WP_283757217.1">
    <property type="nucleotide sequence ID" value="NZ_JAQOSQ010000003.1"/>
</dbReference>
<gene>
    <name evidence="2" type="ORF">PMH09_05095</name>
</gene>
<dbReference type="PANTHER" id="PTHR30543:SF21">
    <property type="entry name" value="NAD(P)H-DEPENDENT FMN REDUCTASE LOT6"/>
    <property type="match status" value="1"/>
</dbReference>
<proteinExistence type="predicted"/>
<dbReference type="SUPFAM" id="SSF52218">
    <property type="entry name" value="Flavoproteins"/>
    <property type="match status" value="1"/>
</dbReference>
<comment type="caution">
    <text evidence="2">The sequence shown here is derived from an EMBL/GenBank/DDBJ whole genome shotgun (WGS) entry which is preliminary data.</text>
</comment>
<evidence type="ECO:0000313" key="2">
    <source>
        <dbReference type="EMBL" id="MDJ1182565.1"/>
    </source>
</evidence>